<keyword evidence="3" id="KW-1003">Cell membrane</keyword>
<feature type="transmembrane region" description="Helical" evidence="7">
    <location>
        <begin position="9"/>
        <end position="27"/>
    </location>
</feature>
<evidence type="ECO:0000256" key="4">
    <source>
        <dbReference type="ARBA" id="ARBA00022692"/>
    </source>
</evidence>
<evidence type="ECO:0000256" key="7">
    <source>
        <dbReference type="RuleBase" id="RU363032"/>
    </source>
</evidence>
<evidence type="ECO:0000256" key="2">
    <source>
        <dbReference type="ARBA" id="ARBA00022448"/>
    </source>
</evidence>
<dbReference type="RefSeq" id="WP_123793360.1">
    <property type="nucleotide sequence ID" value="NZ_RKQK01000003.1"/>
</dbReference>
<dbReference type="InterPro" id="IPR035906">
    <property type="entry name" value="MetI-like_sf"/>
</dbReference>
<feature type="transmembrane region" description="Helical" evidence="7">
    <location>
        <begin position="272"/>
        <end position="290"/>
    </location>
</feature>
<gene>
    <name evidence="9" type="ORF">EDD53_2340</name>
</gene>
<dbReference type="Pfam" id="PF00528">
    <property type="entry name" value="BPD_transp_1"/>
    <property type="match status" value="1"/>
</dbReference>
<dbReference type="AlphaFoldDB" id="A0A3N4V149"/>
<organism evidence="9 10">
    <name type="scientific">Pacificibacter maritimus</name>
    <dbReference type="NCBI Taxonomy" id="762213"/>
    <lineage>
        <taxon>Bacteria</taxon>
        <taxon>Pseudomonadati</taxon>
        <taxon>Pseudomonadota</taxon>
        <taxon>Alphaproteobacteria</taxon>
        <taxon>Rhodobacterales</taxon>
        <taxon>Roseobacteraceae</taxon>
        <taxon>Pacificibacter</taxon>
    </lineage>
</organism>
<keyword evidence="2 7" id="KW-0813">Transport</keyword>
<dbReference type="EMBL" id="RKQK01000003">
    <property type="protein sequence ID" value="RPE66634.1"/>
    <property type="molecule type" value="Genomic_DNA"/>
</dbReference>
<dbReference type="GO" id="GO:0005886">
    <property type="term" value="C:plasma membrane"/>
    <property type="evidence" value="ECO:0007669"/>
    <property type="project" value="UniProtKB-SubCell"/>
</dbReference>
<feature type="transmembrane region" description="Helical" evidence="7">
    <location>
        <begin position="169"/>
        <end position="188"/>
    </location>
</feature>
<dbReference type="OrthoDB" id="9807402at2"/>
<dbReference type="Pfam" id="PF19300">
    <property type="entry name" value="BPD_transp_1_N"/>
    <property type="match status" value="1"/>
</dbReference>
<evidence type="ECO:0000259" key="8">
    <source>
        <dbReference type="PROSITE" id="PS50928"/>
    </source>
</evidence>
<keyword evidence="10" id="KW-1185">Reference proteome</keyword>
<dbReference type="Gene3D" id="1.10.3720.10">
    <property type="entry name" value="MetI-like"/>
    <property type="match status" value="1"/>
</dbReference>
<evidence type="ECO:0000256" key="5">
    <source>
        <dbReference type="ARBA" id="ARBA00022989"/>
    </source>
</evidence>
<comment type="subcellular location">
    <subcellularLocation>
        <location evidence="1 7">Cell membrane</location>
        <topology evidence="1 7">Multi-pass membrane protein</topology>
    </subcellularLocation>
</comment>
<comment type="caution">
    <text evidence="9">The sequence shown here is derived from an EMBL/GenBank/DDBJ whole genome shotgun (WGS) entry which is preliminary data.</text>
</comment>
<feature type="domain" description="ABC transmembrane type-1" evidence="8">
    <location>
        <begin position="94"/>
        <end position="291"/>
    </location>
</feature>
<evidence type="ECO:0000256" key="6">
    <source>
        <dbReference type="ARBA" id="ARBA00023136"/>
    </source>
</evidence>
<dbReference type="PANTHER" id="PTHR43163:SF6">
    <property type="entry name" value="DIPEPTIDE TRANSPORT SYSTEM PERMEASE PROTEIN DPPB-RELATED"/>
    <property type="match status" value="1"/>
</dbReference>
<reference evidence="9 10" key="1">
    <citation type="submission" date="2018-11" db="EMBL/GenBank/DDBJ databases">
        <title>Genomic Encyclopedia of Type Strains, Phase IV (KMG-IV): sequencing the most valuable type-strain genomes for metagenomic binning, comparative biology and taxonomic classification.</title>
        <authorList>
            <person name="Goeker M."/>
        </authorList>
    </citation>
    <scope>NUCLEOTIDE SEQUENCE [LARGE SCALE GENOMIC DNA]</scope>
    <source>
        <strain evidence="9 10">DSM 104731</strain>
    </source>
</reference>
<dbReference type="GO" id="GO:0071916">
    <property type="term" value="F:dipeptide transmembrane transporter activity"/>
    <property type="evidence" value="ECO:0007669"/>
    <property type="project" value="TreeGrafter"/>
</dbReference>
<name>A0A3N4V149_9RHOB</name>
<evidence type="ECO:0000313" key="10">
    <source>
        <dbReference type="Proteomes" id="UP000269689"/>
    </source>
</evidence>
<dbReference type="Proteomes" id="UP000269689">
    <property type="component" value="Unassembled WGS sequence"/>
</dbReference>
<feature type="transmembrane region" description="Helical" evidence="7">
    <location>
        <begin position="142"/>
        <end position="163"/>
    </location>
</feature>
<dbReference type="PROSITE" id="PS50928">
    <property type="entry name" value="ABC_TM1"/>
    <property type="match status" value="1"/>
</dbReference>
<dbReference type="CDD" id="cd06261">
    <property type="entry name" value="TM_PBP2"/>
    <property type="match status" value="1"/>
</dbReference>
<keyword evidence="6 7" id="KW-0472">Membrane</keyword>
<evidence type="ECO:0000256" key="1">
    <source>
        <dbReference type="ARBA" id="ARBA00004651"/>
    </source>
</evidence>
<protein>
    <submittedName>
        <fullName evidence="9">Peptide/nickel transport system permease protein</fullName>
    </submittedName>
</protein>
<evidence type="ECO:0000256" key="3">
    <source>
        <dbReference type="ARBA" id="ARBA00022475"/>
    </source>
</evidence>
<dbReference type="InterPro" id="IPR000515">
    <property type="entry name" value="MetI-like"/>
</dbReference>
<comment type="similarity">
    <text evidence="7">Belongs to the binding-protein-dependent transport system permease family.</text>
</comment>
<feature type="transmembrane region" description="Helical" evidence="7">
    <location>
        <begin position="98"/>
        <end position="121"/>
    </location>
</feature>
<dbReference type="SUPFAM" id="SSF161098">
    <property type="entry name" value="MetI-like"/>
    <property type="match status" value="1"/>
</dbReference>
<sequence length="306" mass="32935">MGAYFVRKLIEAAAVCVAVSIIAFLLVQSTGDLAVAMGGLDASAEDTARLREVYGLDQSFVQQYLSWAGRVLHGDLGQSYFSQEDVLTLILERLPVTATLSVASLLLGLLISIPAGVYCAMKPDGWFDRSCLGLSVLGQAMPSYWVGLLLILLFGVTFRILPISGTQSAASYVMPSLTLAWFVFPVFLRLSRAGMIDVLSSDYIRTARAKGLSERTVLFKHALRNAILPVVSVATVQFGFLLGGSIVVESVFSLNGIGLLAWSAIQRSDYPVVQAVVLIVAIIFVLLNVVSDLLNAALDPRLTSEQ</sequence>
<keyword evidence="5 7" id="KW-1133">Transmembrane helix</keyword>
<dbReference type="InterPro" id="IPR045621">
    <property type="entry name" value="BPD_transp_1_N"/>
</dbReference>
<keyword evidence="4 7" id="KW-0812">Transmembrane</keyword>
<dbReference type="PANTHER" id="PTHR43163">
    <property type="entry name" value="DIPEPTIDE TRANSPORT SYSTEM PERMEASE PROTEIN DPPB-RELATED"/>
    <property type="match status" value="1"/>
</dbReference>
<proteinExistence type="inferred from homology"/>
<evidence type="ECO:0000313" key="9">
    <source>
        <dbReference type="EMBL" id="RPE66634.1"/>
    </source>
</evidence>
<accession>A0A3N4V149</accession>